<gene>
    <name evidence="1" type="ORF">OGM63_22420</name>
</gene>
<name>A0ABT3B4C7_9CYAN</name>
<comment type="caution">
    <text evidence="1">The sequence shown here is derived from an EMBL/GenBank/DDBJ whole genome shotgun (WGS) entry which is preliminary data.</text>
</comment>
<reference evidence="1 2" key="1">
    <citation type="submission" date="2022-10" db="EMBL/GenBank/DDBJ databases">
        <title>Identification of biosynthetic pathway for the production of the potent trypsin inhibitor radiosumin.</title>
        <authorList>
            <person name="Fewer D.P."/>
            <person name="Delbaje E."/>
            <person name="Ouyang X."/>
            <person name="Agostino P.D."/>
            <person name="Wahlsten M."/>
            <person name="Jokela J."/>
            <person name="Permi P."/>
            <person name="Haapaniemi E."/>
            <person name="Koistinen H."/>
        </authorList>
    </citation>
    <scope>NUCLEOTIDE SEQUENCE [LARGE SCALE GENOMIC DNA]</scope>
    <source>
        <strain evidence="1 2">NIES-515</strain>
    </source>
</reference>
<proteinExistence type="predicted"/>
<dbReference type="RefSeq" id="WP_263747876.1">
    <property type="nucleotide sequence ID" value="NZ_JAOWRF010000318.1"/>
</dbReference>
<dbReference type="InterPro" id="IPR005368">
    <property type="entry name" value="UPF0175"/>
</dbReference>
<keyword evidence="2" id="KW-1185">Reference proteome</keyword>
<protein>
    <submittedName>
        <fullName evidence="1">UPF0175 family protein</fullName>
    </submittedName>
</protein>
<accession>A0ABT3B4C7</accession>
<evidence type="ECO:0000313" key="1">
    <source>
        <dbReference type="EMBL" id="MCV3216233.1"/>
    </source>
</evidence>
<organism evidence="1 2">
    <name type="scientific">Plectonema radiosum NIES-515</name>
    <dbReference type="NCBI Taxonomy" id="2986073"/>
    <lineage>
        <taxon>Bacteria</taxon>
        <taxon>Bacillati</taxon>
        <taxon>Cyanobacteriota</taxon>
        <taxon>Cyanophyceae</taxon>
        <taxon>Oscillatoriophycideae</taxon>
        <taxon>Oscillatoriales</taxon>
        <taxon>Microcoleaceae</taxon>
        <taxon>Plectonema</taxon>
    </lineage>
</organism>
<evidence type="ECO:0000313" key="2">
    <source>
        <dbReference type="Proteomes" id="UP001526143"/>
    </source>
</evidence>
<dbReference type="EMBL" id="JAOWRF010000318">
    <property type="protein sequence ID" value="MCV3216233.1"/>
    <property type="molecule type" value="Genomic_DNA"/>
</dbReference>
<dbReference type="Proteomes" id="UP001526143">
    <property type="component" value="Unassembled WGS sequence"/>
</dbReference>
<sequence length="83" mass="9532">MSIIISDEVLQTTQMSEAELLTEIAIMLFQKEKFTLGQASRFAKINQLQFQRLLASRQIPLHYDIAELREDVKSLEAIGNDYS</sequence>
<dbReference type="Pfam" id="PF03683">
    <property type="entry name" value="UPF0175"/>
    <property type="match status" value="1"/>
</dbReference>